<evidence type="ECO:0000256" key="3">
    <source>
        <dbReference type="PROSITE-ProRule" id="PRU00284"/>
    </source>
</evidence>
<evidence type="ECO:0000256" key="4">
    <source>
        <dbReference type="SAM" id="Phobius"/>
    </source>
</evidence>
<dbReference type="SMART" id="SM00304">
    <property type="entry name" value="HAMP"/>
    <property type="match status" value="1"/>
</dbReference>
<evidence type="ECO:0008006" key="9">
    <source>
        <dbReference type="Google" id="ProtNLM"/>
    </source>
</evidence>
<reference evidence="7 8" key="1">
    <citation type="submission" date="2018-05" db="EMBL/GenBank/DDBJ databases">
        <title>Draft genome of Methanospirillum lacunae Ki8-1.</title>
        <authorList>
            <person name="Dueholm M.S."/>
            <person name="Nielsen P.H."/>
            <person name="Bakmann L.F."/>
            <person name="Otzen D.E."/>
        </authorList>
    </citation>
    <scope>NUCLEOTIDE SEQUENCE [LARGE SCALE GENOMIC DNA]</scope>
    <source>
        <strain evidence="7 8">Ki8-1</strain>
    </source>
</reference>
<dbReference type="Pfam" id="PF18947">
    <property type="entry name" value="HAMP_2"/>
    <property type="match status" value="1"/>
</dbReference>
<feature type="transmembrane region" description="Helical" evidence="4">
    <location>
        <begin position="32"/>
        <end position="54"/>
    </location>
</feature>
<sequence>MTSTDGIDMKNSGKYNMGFINRWRSLPVRKKVILLISIVIILVLFYSAFFYISLGLLKVNGPVYDKIISGKDLIADILPPPEYIVEPYQISLELLDERDPLQIQTGIDTLGRLEKDYNTRHQYWSQVLPPGIIREKMINDSYIPASQFWNILHSDFLPAIQSADYETAKKVAYGDLKSNYQKHRAVIDEIVILSNKQNLQIEEMARSEERNAYLIILVTSGILFAFLLTVGLIFLRIFKPLEETTMMLREMRKGHLSMRLNANRFDEIGEIGKALNEFADDLQNTIYGLNQIALGNLSSSFIPKDEKDEITPAIITIQSSLKILLNEIHTLTTAAVHGKLNASADTSTVCGDYKTILEGINQTLEAFMIPVKESIRLCELYADGHFETEMNTEIKYPGDFEKFRESINKIGVEISSSIQVILNQMDDLSSYAEYAHKGIEDVKHGAEIITANADNTRNNAEHSNIGVSQVVTSMEDQLKKVMTVTQNVDAIARKTSDVYESALSGNEAAHHAERMMNLIKESSKDSFTHMEDMDRQIADIHQISTIITTISDQINLLALNAAIEAARAGESGVGFAVVSQEIKLLAEQTGSFAEKIGDTINRISQSSSIVSKSIQSVDKTIQDGQTALNTIFEYFSQLTTSIDDINQKMLLISDVTQDQATSFKEIMSTINDLNILIKQTSKDALISASTAEEALAMVGQLTNIIKQVEIAVNTIHINVKKFSIKY</sequence>
<name>A0A2V2N992_9EURY</name>
<evidence type="ECO:0000313" key="7">
    <source>
        <dbReference type="EMBL" id="PWR73068.1"/>
    </source>
</evidence>
<proteinExistence type="inferred from homology"/>
<dbReference type="InterPro" id="IPR004089">
    <property type="entry name" value="MCPsignal_dom"/>
</dbReference>
<comment type="caution">
    <text evidence="7">The sequence shown here is derived from an EMBL/GenBank/DDBJ whole genome shotgun (WGS) entry which is preliminary data.</text>
</comment>
<dbReference type="PANTHER" id="PTHR32089:SF112">
    <property type="entry name" value="LYSOZYME-LIKE PROTEIN-RELATED"/>
    <property type="match status" value="1"/>
</dbReference>
<keyword evidence="1 3" id="KW-0807">Transducer</keyword>
<keyword evidence="4" id="KW-0812">Transmembrane</keyword>
<dbReference type="GeneID" id="97549996"/>
<evidence type="ECO:0000259" key="5">
    <source>
        <dbReference type="PROSITE" id="PS50111"/>
    </source>
</evidence>
<dbReference type="Gene3D" id="1.20.120.1530">
    <property type="match status" value="1"/>
</dbReference>
<evidence type="ECO:0000256" key="1">
    <source>
        <dbReference type="ARBA" id="ARBA00023224"/>
    </source>
</evidence>
<dbReference type="PROSITE" id="PS50111">
    <property type="entry name" value="CHEMOTAXIS_TRANSDUC_2"/>
    <property type="match status" value="1"/>
</dbReference>
<dbReference type="CDD" id="cd06225">
    <property type="entry name" value="HAMP"/>
    <property type="match status" value="1"/>
</dbReference>
<comment type="similarity">
    <text evidence="2">Belongs to the methyl-accepting chemotaxis (MCP) protein family.</text>
</comment>
<organism evidence="7 8">
    <name type="scientific">Methanospirillum lacunae</name>
    <dbReference type="NCBI Taxonomy" id="668570"/>
    <lineage>
        <taxon>Archaea</taxon>
        <taxon>Methanobacteriati</taxon>
        <taxon>Methanobacteriota</taxon>
        <taxon>Stenosarchaea group</taxon>
        <taxon>Methanomicrobia</taxon>
        <taxon>Methanomicrobiales</taxon>
        <taxon>Methanospirillaceae</taxon>
        <taxon>Methanospirillum</taxon>
    </lineage>
</organism>
<dbReference type="PROSITE" id="PS50885">
    <property type="entry name" value="HAMP"/>
    <property type="match status" value="1"/>
</dbReference>
<dbReference type="SMART" id="SM00283">
    <property type="entry name" value="MA"/>
    <property type="match status" value="1"/>
</dbReference>
<evidence type="ECO:0000259" key="6">
    <source>
        <dbReference type="PROSITE" id="PS50885"/>
    </source>
</evidence>
<dbReference type="Pfam" id="PF00015">
    <property type="entry name" value="MCPsignal"/>
    <property type="match status" value="1"/>
</dbReference>
<dbReference type="Gene3D" id="1.10.287.950">
    <property type="entry name" value="Methyl-accepting chemotaxis protein"/>
    <property type="match status" value="1"/>
</dbReference>
<feature type="domain" description="HAMP" evidence="6">
    <location>
        <begin position="235"/>
        <end position="287"/>
    </location>
</feature>
<feature type="domain" description="Methyl-accepting transducer" evidence="5">
    <location>
        <begin position="438"/>
        <end position="674"/>
    </location>
</feature>
<dbReference type="GO" id="GO:0007165">
    <property type="term" value="P:signal transduction"/>
    <property type="evidence" value="ECO:0007669"/>
    <property type="project" value="UniProtKB-KW"/>
</dbReference>
<dbReference type="InterPro" id="IPR003660">
    <property type="entry name" value="HAMP_dom"/>
</dbReference>
<keyword evidence="4" id="KW-1133">Transmembrane helix</keyword>
<dbReference type="RefSeq" id="WP_109967969.1">
    <property type="nucleotide sequence ID" value="NZ_CP176093.1"/>
</dbReference>
<keyword evidence="8" id="KW-1185">Reference proteome</keyword>
<dbReference type="EMBL" id="QGMY01000004">
    <property type="protein sequence ID" value="PWR73068.1"/>
    <property type="molecule type" value="Genomic_DNA"/>
</dbReference>
<dbReference type="Pfam" id="PF00672">
    <property type="entry name" value="HAMP"/>
    <property type="match status" value="1"/>
</dbReference>
<feature type="transmembrane region" description="Helical" evidence="4">
    <location>
        <begin position="212"/>
        <end position="238"/>
    </location>
</feature>
<dbReference type="AlphaFoldDB" id="A0A2V2N992"/>
<accession>A0A2V2N992</accession>
<dbReference type="PANTHER" id="PTHR32089">
    <property type="entry name" value="METHYL-ACCEPTING CHEMOTAXIS PROTEIN MCPB"/>
    <property type="match status" value="1"/>
</dbReference>
<keyword evidence="4" id="KW-0472">Membrane</keyword>
<evidence type="ECO:0000313" key="8">
    <source>
        <dbReference type="Proteomes" id="UP000245657"/>
    </source>
</evidence>
<dbReference type="Gene3D" id="1.10.8.500">
    <property type="entry name" value="HAMP domain in histidine kinase"/>
    <property type="match status" value="1"/>
</dbReference>
<protein>
    <recommendedName>
        <fullName evidence="9">Methyl-accepting chemotaxis protein</fullName>
    </recommendedName>
</protein>
<dbReference type="Proteomes" id="UP000245657">
    <property type="component" value="Unassembled WGS sequence"/>
</dbReference>
<gene>
    <name evidence="7" type="ORF">DK846_05655</name>
</gene>
<dbReference type="GO" id="GO:0016020">
    <property type="term" value="C:membrane"/>
    <property type="evidence" value="ECO:0007669"/>
    <property type="project" value="InterPro"/>
</dbReference>
<dbReference type="SUPFAM" id="SSF58104">
    <property type="entry name" value="Methyl-accepting chemotaxis protein (MCP) signaling domain"/>
    <property type="match status" value="1"/>
</dbReference>
<evidence type="ECO:0000256" key="2">
    <source>
        <dbReference type="ARBA" id="ARBA00029447"/>
    </source>
</evidence>